<dbReference type="Gene3D" id="1.10.10.10">
    <property type="entry name" value="Winged helix-like DNA-binding domain superfamily/Winged helix DNA-binding domain"/>
    <property type="match status" value="1"/>
</dbReference>
<evidence type="ECO:0000259" key="4">
    <source>
        <dbReference type="PROSITE" id="PS50949"/>
    </source>
</evidence>
<dbReference type="PANTHER" id="PTHR38445:SF9">
    <property type="entry name" value="HTH-TYPE TRANSCRIPTIONAL REPRESSOR YTRA"/>
    <property type="match status" value="1"/>
</dbReference>
<evidence type="ECO:0000256" key="3">
    <source>
        <dbReference type="ARBA" id="ARBA00023163"/>
    </source>
</evidence>
<protein>
    <submittedName>
        <fullName evidence="5">GntR family transcriptional regulator</fullName>
    </submittedName>
</protein>
<dbReference type="InterPro" id="IPR036388">
    <property type="entry name" value="WH-like_DNA-bd_sf"/>
</dbReference>
<dbReference type="EMBL" id="RJVG01000011">
    <property type="protein sequence ID" value="ROR25325.1"/>
    <property type="molecule type" value="Genomic_DNA"/>
</dbReference>
<dbReference type="SMART" id="SM00345">
    <property type="entry name" value="HTH_GNTR"/>
    <property type="match status" value="1"/>
</dbReference>
<dbReference type="GO" id="GO:0003700">
    <property type="term" value="F:DNA-binding transcription factor activity"/>
    <property type="evidence" value="ECO:0007669"/>
    <property type="project" value="InterPro"/>
</dbReference>
<feature type="domain" description="HTH gntR-type" evidence="4">
    <location>
        <begin position="10"/>
        <end position="78"/>
    </location>
</feature>
<comment type="caution">
    <text evidence="5">The sequence shown here is derived from an EMBL/GenBank/DDBJ whole genome shotgun (WGS) entry which is preliminary data.</text>
</comment>
<keyword evidence="1" id="KW-0805">Transcription regulation</keyword>
<keyword evidence="2" id="KW-0238">DNA-binding</keyword>
<keyword evidence="6" id="KW-1185">Reference proteome</keyword>
<proteinExistence type="predicted"/>
<dbReference type="Proteomes" id="UP000273083">
    <property type="component" value="Unassembled WGS sequence"/>
</dbReference>
<evidence type="ECO:0000313" key="6">
    <source>
        <dbReference type="Proteomes" id="UP000273083"/>
    </source>
</evidence>
<dbReference type="AlphaFoldDB" id="A0A3N1XF70"/>
<dbReference type="PANTHER" id="PTHR38445">
    <property type="entry name" value="HTH-TYPE TRANSCRIPTIONAL REPRESSOR YTRA"/>
    <property type="match status" value="1"/>
</dbReference>
<dbReference type="CDD" id="cd07377">
    <property type="entry name" value="WHTH_GntR"/>
    <property type="match status" value="1"/>
</dbReference>
<dbReference type="SUPFAM" id="SSF46785">
    <property type="entry name" value="Winged helix' DNA-binding domain"/>
    <property type="match status" value="1"/>
</dbReference>
<dbReference type="InterPro" id="IPR000524">
    <property type="entry name" value="Tscrpt_reg_HTH_GntR"/>
</dbReference>
<accession>A0A3N1XF70</accession>
<reference evidence="5 6" key="1">
    <citation type="submission" date="2018-11" db="EMBL/GenBank/DDBJ databases">
        <title>Genomic Encyclopedia of Type Strains, Phase IV (KMG-IV): sequencing the most valuable type-strain genomes for metagenomic binning, comparative biology and taxonomic classification.</title>
        <authorList>
            <person name="Goeker M."/>
        </authorList>
    </citation>
    <scope>NUCLEOTIDE SEQUENCE [LARGE SCALE GENOMIC DNA]</scope>
    <source>
        <strain evidence="5 6">DSM 26537</strain>
    </source>
</reference>
<dbReference type="RefSeq" id="WP_123610462.1">
    <property type="nucleotide sequence ID" value="NZ_RJVG01000011.1"/>
</dbReference>
<name>A0A3N1XF70_9FIRM</name>
<evidence type="ECO:0000256" key="2">
    <source>
        <dbReference type="ARBA" id="ARBA00023125"/>
    </source>
</evidence>
<organism evidence="5 6">
    <name type="scientific">Mobilisporobacter senegalensis</name>
    <dbReference type="NCBI Taxonomy" id="1329262"/>
    <lineage>
        <taxon>Bacteria</taxon>
        <taxon>Bacillati</taxon>
        <taxon>Bacillota</taxon>
        <taxon>Clostridia</taxon>
        <taxon>Lachnospirales</taxon>
        <taxon>Lachnospiraceae</taxon>
        <taxon>Mobilisporobacter</taxon>
    </lineage>
</organism>
<dbReference type="GO" id="GO:0003677">
    <property type="term" value="F:DNA binding"/>
    <property type="evidence" value="ECO:0007669"/>
    <property type="project" value="UniProtKB-KW"/>
</dbReference>
<dbReference type="PROSITE" id="PS50949">
    <property type="entry name" value="HTH_GNTR"/>
    <property type="match status" value="1"/>
</dbReference>
<dbReference type="Pfam" id="PF00392">
    <property type="entry name" value="GntR"/>
    <property type="match status" value="1"/>
</dbReference>
<keyword evidence="3" id="KW-0804">Transcription</keyword>
<sequence length="125" mass="14572">MIIIDYKDRRPIYEQIVERFQDLILKGVLEVDSQLPSVRNLAMDLSINPNTIQRAYAELERKGYIYSVKGRGSFISNNDHLIQCKKDEIFQSITKLMKEAHDLGITKEEFMNKVNEGFKEGMKDD</sequence>
<evidence type="ECO:0000313" key="5">
    <source>
        <dbReference type="EMBL" id="ROR25325.1"/>
    </source>
</evidence>
<dbReference type="OrthoDB" id="9801546at2"/>
<evidence type="ECO:0000256" key="1">
    <source>
        <dbReference type="ARBA" id="ARBA00023015"/>
    </source>
</evidence>
<dbReference type="InterPro" id="IPR036390">
    <property type="entry name" value="WH_DNA-bd_sf"/>
</dbReference>
<gene>
    <name evidence="5" type="ORF">EDD66_11187</name>
</gene>